<feature type="compositionally biased region" description="Polar residues" evidence="1">
    <location>
        <begin position="448"/>
        <end position="462"/>
    </location>
</feature>
<dbReference type="AlphaFoldDB" id="A0A6P5WC30"/>
<evidence type="ECO:0000313" key="3">
    <source>
        <dbReference type="RefSeq" id="XP_022586399.2"/>
    </source>
</evidence>
<dbReference type="Proteomes" id="UP000515125">
    <property type="component" value="Unplaced"/>
</dbReference>
<feature type="compositionally biased region" description="Basic and acidic residues" evidence="1">
    <location>
        <begin position="551"/>
        <end position="560"/>
    </location>
</feature>
<gene>
    <name evidence="3" type="primary">LOC34620002</name>
</gene>
<reference evidence="3" key="1">
    <citation type="submission" date="2025-08" db="UniProtKB">
        <authorList>
            <consortium name="RefSeq"/>
        </authorList>
    </citation>
    <scope>IDENTIFICATION</scope>
</reference>
<protein>
    <submittedName>
        <fullName evidence="3">Uncharacterized protein LOC34620002</fullName>
    </submittedName>
</protein>
<organism evidence="2 3">
    <name type="scientific">Cyclospora cayetanensis</name>
    <dbReference type="NCBI Taxonomy" id="88456"/>
    <lineage>
        <taxon>Eukaryota</taxon>
        <taxon>Sar</taxon>
        <taxon>Alveolata</taxon>
        <taxon>Apicomplexa</taxon>
        <taxon>Conoidasida</taxon>
        <taxon>Coccidia</taxon>
        <taxon>Eucoccidiorida</taxon>
        <taxon>Eimeriorina</taxon>
        <taxon>Eimeriidae</taxon>
        <taxon>Cyclospora</taxon>
    </lineage>
</organism>
<feature type="compositionally biased region" description="Polar residues" evidence="1">
    <location>
        <begin position="528"/>
        <end position="541"/>
    </location>
</feature>
<feature type="compositionally biased region" description="Polar residues" evidence="1">
    <location>
        <begin position="507"/>
        <end position="519"/>
    </location>
</feature>
<sequence length="627" mass="71067">MKLYYQVKRWSPPGIRAITGLGDLVAFAGCSMHSKVTHFDEVYLNLLEQTVKTLEKQFGYDNSTLFCLLTGVKGLYLSMISQGADHAGYQCCQCLRPRNDTQGPMGDMHINHQPYSFCSSGFSPNQSQQESLRNGLCGAANANGIAQEQEAQSGCSCAVMQDYCHCPSIAPKMISKDFFTCGATKRSQNTDVWEVYHPLQGCYHDRRVDHFTDPSPRQQVHGTGAVLTDAPLSSTQAQAEMRQIEYEYYVWDTTTQEYVQTDQETGEKMLQNPHYFQYHYRLVENTNNGEAQLLPEPLDELGCPLYQRNSEQESHPHVEADHLYDQQFTEELDDASGAACVHATSGYQATPESLVPPRQERCCVPKSTHLRCCTHAVRNTLRCNHQAVGKENFASPKCGGHKKVLQLERFCGEGIDTCEASAEAPHTGCRRIPTGKNVRPQLDATHPSHANKSFYSSCSRPWQNSPASIRDRELQVRQLRHLKRLQQLEKDELLRRQMMLDTLAATLPTSTDHAATSERNGTHRQKSRPASYTRMSGSKTIRPSPRCPPEGNRKVRNDPVNRGRYFRAKWKSDRFLEQQKHPTFDVKAYDAWLKSSGHLLRGKVLELQLEEQRLLSKLKQERPSHSK</sequence>
<dbReference type="GeneID" id="34620002"/>
<proteinExistence type="predicted"/>
<keyword evidence="2" id="KW-1185">Reference proteome</keyword>
<evidence type="ECO:0000256" key="1">
    <source>
        <dbReference type="SAM" id="MobiDB-lite"/>
    </source>
</evidence>
<evidence type="ECO:0000313" key="2">
    <source>
        <dbReference type="Proteomes" id="UP000515125"/>
    </source>
</evidence>
<dbReference type="OrthoDB" id="330593at2759"/>
<name>A0A6P5WC30_9EIME</name>
<dbReference type="RefSeq" id="XP_022586399.2">
    <property type="nucleotide sequence ID" value="XM_022733274.2"/>
</dbReference>
<feature type="region of interest" description="Disordered" evidence="1">
    <location>
        <begin position="506"/>
        <end position="560"/>
    </location>
</feature>
<accession>A0A6P5WC30</accession>
<feature type="region of interest" description="Disordered" evidence="1">
    <location>
        <begin position="429"/>
        <end position="462"/>
    </location>
</feature>